<sequence length="114" mass="12796">MMAMMTDIMSVLTPAVSFKWTQPINRHASHALLHTTQTHSAYTALAPCIAFLSKLCPRLSPVRRNLFYLRCCNKQDVAVLYLGTKRQSESTTGAYLVLRKEASSTRLISFCSLL</sequence>
<accession>A0ABD1G3U8</accession>
<reference evidence="1 2" key="1">
    <citation type="submission" date="2024-06" db="EMBL/GenBank/DDBJ databases">
        <title>A chromosome level genome sequence of Diviner's sage (Salvia divinorum).</title>
        <authorList>
            <person name="Ford S.A."/>
            <person name="Ro D.-K."/>
            <person name="Ness R.W."/>
            <person name="Phillips M.A."/>
        </authorList>
    </citation>
    <scope>NUCLEOTIDE SEQUENCE [LARGE SCALE GENOMIC DNA]</scope>
    <source>
        <strain evidence="1">SAF-2024a</strain>
        <tissue evidence="1">Leaf</tissue>
    </source>
</reference>
<organism evidence="1 2">
    <name type="scientific">Salvia divinorum</name>
    <name type="common">Maria pastora</name>
    <name type="synonym">Diviner's sage</name>
    <dbReference type="NCBI Taxonomy" id="28513"/>
    <lineage>
        <taxon>Eukaryota</taxon>
        <taxon>Viridiplantae</taxon>
        <taxon>Streptophyta</taxon>
        <taxon>Embryophyta</taxon>
        <taxon>Tracheophyta</taxon>
        <taxon>Spermatophyta</taxon>
        <taxon>Magnoliopsida</taxon>
        <taxon>eudicotyledons</taxon>
        <taxon>Gunneridae</taxon>
        <taxon>Pentapetalae</taxon>
        <taxon>asterids</taxon>
        <taxon>lamiids</taxon>
        <taxon>Lamiales</taxon>
        <taxon>Lamiaceae</taxon>
        <taxon>Nepetoideae</taxon>
        <taxon>Mentheae</taxon>
        <taxon>Salviinae</taxon>
        <taxon>Salvia</taxon>
        <taxon>Salvia subgen. Calosphace</taxon>
    </lineage>
</organism>
<dbReference type="Proteomes" id="UP001567538">
    <property type="component" value="Unassembled WGS sequence"/>
</dbReference>
<protein>
    <submittedName>
        <fullName evidence="1">Uncharacterized protein</fullName>
    </submittedName>
</protein>
<proteinExistence type="predicted"/>
<dbReference type="EMBL" id="JBEAFC010000011">
    <property type="protein sequence ID" value="KAL1537731.1"/>
    <property type="molecule type" value="Genomic_DNA"/>
</dbReference>
<evidence type="ECO:0000313" key="1">
    <source>
        <dbReference type="EMBL" id="KAL1537731.1"/>
    </source>
</evidence>
<comment type="caution">
    <text evidence="1">The sequence shown here is derived from an EMBL/GenBank/DDBJ whole genome shotgun (WGS) entry which is preliminary data.</text>
</comment>
<gene>
    <name evidence="1" type="ORF">AAHA92_30216</name>
</gene>
<keyword evidence="2" id="KW-1185">Reference proteome</keyword>
<evidence type="ECO:0000313" key="2">
    <source>
        <dbReference type="Proteomes" id="UP001567538"/>
    </source>
</evidence>
<name>A0ABD1G3U8_SALDI</name>
<dbReference type="AlphaFoldDB" id="A0ABD1G3U8"/>